<dbReference type="KEGG" id="mgy:MGMSRv2__2242"/>
<dbReference type="AlphaFoldDB" id="V6F243"/>
<evidence type="ECO:0000313" key="2">
    <source>
        <dbReference type="EMBL" id="CDK99457.1"/>
    </source>
</evidence>
<proteinExistence type="predicted"/>
<dbReference type="Proteomes" id="UP000018922">
    <property type="component" value="Chromosome I"/>
</dbReference>
<sequence length="160" mass="17864">MNAPVILVEAVPDGESQTLPAPPGSAVDILARTLWGEARGEPVRGIEAVAAIIVNRVRHAQARGDRYWWGNSIEQVCQKPWQFSCWNEGDPNRAKLLAVTERDRSFRICLRVARRAAAGVLDDPTRGATHYHTRAVLPPWARHRLPSAEIGNHLFYNDVE</sequence>
<dbReference type="InterPro" id="IPR011105">
    <property type="entry name" value="Cell_wall_hydrolase_SleB"/>
</dbReference>
<name>V6F243_MAGGM</name>
<dbReference type="Gene3D" id="1.10.10.2520">
    <property type="entry name" value="Cell wall hydrolase SleB, domain 1"/>
    <property type="match status" value="1"/>
</dbReference>
<organism evidence="2 3">
    <name type="scientific">Magnetospirillum gryphiswaldense (strain DSM 6361 / JCM 21280 / NBRC 15271 / MSR-1)</name>
    <dbReference type="NCBI Taxonomy" id="431944"/>
    <lineage>
        <taxon>Bacteria</taxon>
        <taxon>Pseudomonadati</taxon>
        <taxon>Pseudomonadota</taxon>
        <taxon>Alphaproteobacteria</taxon>
        <taxon>Rhodospirillales</taxon>
        <taxon>Rhodospirillaceae</taxon>
        <taxon>Magnetospirillum</taxon>
    </lineage>
</organism>
<dbReference type="HOGENOM" id="CLU_086663_2_2_5"/>
<dbReference type="InterPro" id="IPR042047">
    <property type="entry name" value="SleB_dom1"/>
</dbReference>
<evidence type="ECO:0000313" key="3">
    <source>
        <dbReference type="Proteomes" id="UP000018922"/>
    </source>
</evidence>
<keyword evidence="3" id="KW-1185">Reference proteome</keyword>
<feature type="domain" description="Cell wall hydrolase SleB" evidence="1">
    <location>
        <begin position="40"/>
        <end position="156"/>
    </location>
</feature>
<protein>
    <submittedName>
        <fullName evidence="2">Cell wall hydrolyse</fullName>
    </submittedName>
</protein>
<evidence type="ECO:0000259" key="1">
    <source>
        <dbReference type="Pfam" id="PF07486"/>
    </source>
</evidence>
<dbReference type="eggNOG" id="COG3773">
    <property type="taxonomic scope" value="Bacteria"/>
</dbReference>
<gene>
    <name evidence="2" type="ordered locus">MGMSRv2__2242</name>
</gene>
<dbReference type="Pfam" id="PF07486">
    <property type="entry name" value="Hydrolase_2"/>
    <property type="match status" value="1"/>
</dbReference>
<dbReference type="GO" id="GO:0016787">
    <property type="term" value="F:hydrolase activity"/>
    <property type="evidence" value="ECO:0007669"/>
    <property type="project" value="InterPro"/>
</dbReference>
<reference evidence="2 3" key="1">
    <citation type="journal article" date="2014" name="Genome Announc.">
        <title>Complete genome sequence of Magnetospirillum gryphiswaldense MSR-1.</title>
        <authorList>
            <person name="Wang X."/>
            <person name="Wang Q."/>
            <person name="Zhang W."/>
            <person name="Wang Y."/>
            <person name="Li L."/>
            <person name="Wen T."/>
            <person name="Zhang T."/>
            <person name="Zhang Y."/>
            <person name="Xu J."/>
            <person name="Hu J."/>
            <person name="Li S."/>
            <person name="Liu L."/>
            <person name="Liu J."/>
            <person name="Jiang W."/>
            <person name="Tian J."/>
            <person name="Li Y."/>
            <person name="Schuler D."/>
            <person name="Wang L."/>
            <person name="Li J."/>
        </authorList>
    </citation>
    <scope>NUCLEOTIDE SEQUENCE [LARGE SCALE GENOMIC DNA]</scope>
    <source>
        <strain evidence="3">DSM 6361 / JCM 21280 / NBRC 15271 / MSR-1</strain>
    </source>
</reference>
<dbReference type="EMBL" id="HG794546">
    <property type="protein sequence ID" value="CDK99457.1"/>
    <property type="molecule type" value="Genomic_DNA"/>
</dbReference>
<accession>V6F243</accession>
<dbReference type="STRING" id="1430440.MGMSRv2__2242"/>